<sequence length="323" mass="35055">MNAVHPQVIRTVPDSDHALRVAVILPCLNEAAEIAQVVAGFRKHLPAAEIHVFDNASTDNTAEVARAAGATVHYEPRRGKGHVVCRMFRDVDADIYVMADGDATYDPAAATDMIDRMLTERLDVVIGARQHSSSAAYRPGHRFGNLVLTGFAARLFGRRLRDMMSGYRVMSRRFVKSCPLGSAGFEIETELTLHMFQIGAPFTEIDVPYRERSAQSASKLRTLPDGMRVLATMLRLLVLERPVAVFGGAGATAILMALLMFLPVLAEFQSSGVVPRLPTLIASGTLGLGGMIAIFSGFILSGITRTRQDMKRLAYLAQRGGAA</sequence>
<dbReference type="PANTHER" id="PTHR48090:SF7">
    <property type="entry name" value="RFBJ PROTEIN"/>
    <property type="match status" value="1"/>
</dbReference>
<dbReference type="Gene3D" id="3.90.550.10">
    <property type="entry name" value="Spore Coat Polysaccharide Biosynthesis Protein SpsA, Chain A"/>
    <property type="match status" value="1"/>
</dbReference>
<evidence type="ECO:0000259" key="2">
    <source>
        <dbReference type="Pfam" id="PF00535"/>
    </source>
</evidence>
<feature type="transmembrane region" description="Helical" evidence="1">
    <location>
        <begin position="243"/>
        <end position="265"/>
    </location>
</feature>
<feature type="transmembrane region" description="Helical" evidence="1">
    <location>
        <begin position="277"/>
        <end position="303"/>
    </location>
</feature>
<dbReference type="PANTHER" id="PTHR48090">
    <property type="entry name" value="UNDECAPRENYL-PHOSPHATE 4-DEOXY-4-FORMAMIDO-L-ARABINOSE TRANSFERASE-RELATED"/>
    <property type="match status" value="1"/>
</dbReference>
<keyword evidence="3" id="KW-0614">Plasmid</keyword>
<organism evidence="3 4">
    <name type="scientific">Paragemmobacter aquarius</name>
    <dbReference type="NCBI Taxonomy" id="2169400"/>
    <lineage>
        <taxon>Bacteria</taxon>
        <taxon>Pseudomonadati</taxon>
        <taxon>Pseudomonadota</taxon>
        <taxon>Alphaproteobacteria</taxon>
        <taxon>Rhodobacterales</taxon>
        <taxon>Paracoccaceae</taxon>
        <taxon>Paragemmobacter</taxon>
    </lineage>
</organism>
<dbReference type="Pfam" id="PF00535">
    <property type="entry name" value="Glycos_transf_2"/>
    <property type="match status" value="1"/>
</dbReference>
<geneLocation type="plasmid" evidence="3 4">
    <name>unnamed1</name>
</geneLocation>
<keyword evidence="4" id="KW-1185">Reference proteome</keyword>
<protein>
    <submittedName>
        <fullName evidence="3">Glycosyl transferase</fullName>
    </submittedName>
</protein>
<evidence type="ECO:0000313" key="3">
    <source>
        <dbReference type="EMBL" id="AWB50502.1"/>
    </source>
</evidence>
<keyword evidence="1" id="KW-0472">Membrane</keyword>
<keyword evidence="1" id="KW-1133">Transmembrane helix</keyword>
<dbReference type="OrthoDB" id="3177103at2"/>
<dbReference type="SUPFAM" id="SSF53448">
    <property type="entry name" value="Nucleotide-diphospho-sugar transferases"/>
    <property type="match status" value="1"/>
</dbReference>
<keyword evidence="3" id="KW-0808">Transferase</keyword>
<gene>
    <name evidence="3" type="ORF">HYN69_17970</name>
</gene>
<dbReference type="KEGG" id="geh:HYN69_17970"/>
<proteinExistence type="predicted"/>
<keyword evidence="1" id="KW-0812">Transmembrane</keyword>
<dbReference type="AlphaFoldDB" id="A0A2S0URV2"/>
<evidence type="ECO:0000313" key="4">
    <source>
        <dbReference type="Proteomes" id="UP000244496"/>
    </source>
</evidence>
<dbReference type="CDD" id="cd04179">
    <property type="entry name" value="DPM_DPG-synthase_like"/>
    <property type="match status" value="1"/>
</dbReference>
<dbReference type="InterPro" id="IPR050256">
    <property type="entry name" value="Glycosyltransferase_2"/>
</dbReference>
<evidence type="ECO:0000256" key="1">
    <source>
        <dbReference type="SAM" id="Phobius"/>
    </source>
</evidence>
<dbReference type="EMBL" id="CP028919">
    <property type="protein sequence ID" value="AWB50502.1"/>
    <property type="molecule type" value="Genomic_DNA"/>
</dbReference>
<dbReference type="GO" id="GO:0016740">
    <property type="term" value="F:transferase activity"/>
    <property type="evidence" value="ECO:0007669"/>
    <property type="project" value="UniProtKB-KW"/>
</dbReference>
<dbReference type="Proteomes" id="UP000244496">
    <property type="component" value="Plasmid unnamed1"/>
</dbReference>
<reference evidence="3 4" key="1">
    <citation type="submission" date="2018-04" db="EMBL/GenBank/DDBJ databases">
        <title>Genome sequencing of Gemmobacter.</title>
        <authorList>
            <person name="Yi H."/>
            <person name="Baek M.-G."/>
        </authorList>
    </citation>
    <scope>NUCLEOTIDE SEQUENCE [LARGE SCALE GENOMIC DNA]</scope>
    <source>
        <strain evidence="3 4">HYN0069</strain>
        <plasmid evidence="3 4">unnamed1</plasmid>
    </source>
</reference>
<feature type="domain" description="Glycosyltransferase 2-like" evidence="2">
    <location>
        <begin position="23"/>
        <end position="175"/>
    </location>
</feature>
<dbReference type="InterPro" id="IPR029044">
    <property type="entry name" value="Nucleotide-diphossugar_trans"/>
</dbReference>
<accession>A0A2S0URV2</accession>
<name>A0A2S0URV2_9RHOB</name>
<dbReference type="InterPro" id="IPR001173">
    <property type="entry name" value="Glyco_trans_2-like"/>
</dbReference>